<evidence type="ECO:0000256" key="3">
    <source>
        <dbReference type="SAM" id="SignalP"/>
    </source>
</evidence>
<dbReference type="InterPro" id="IPR030836">
    <property type="entry name" value="ABC_peri_PhnD-like"/>
</dbReference>
<gene>
    <name evidence="4" type="ORF">SAMN05216429_10977</name>
</gene>
<dbReference type="GO" id="GO:0043190">
    <property type="term" value="C:ATP-binding cassette (ABC) transporter complex"/>
    <property type="evidence" value="ECO:0007669"/>
    <property type="project" value="InterPro"/>
</dbReference>
<evidence type="ECO:0000313" key="4">
    <source>
        <dbReference type="EMBL" id="SFK03726.1"/>
    </source>
</evidence>
<feature type="chain" id="PRO_5011710522" evidence="3">
    <location>
        <begin position="25"/>
        <end position="291"/>
    </location>
</feature>
<protein>
    <submittedName>
        <fullName evidence="4">Phosphonate transport system substrate-binding protein</fullName>
    </submittedName>
</protein>
<feature type="signal peptide" evidence="3">
    <location>
        <begin position="1"/>
        <end position="24"/>
    </location>
</feature>
<dbReference type="PANTHER" id="PTHR35841:SF1">
    <property type="entry name" value="PHOSPHONATES-BINDING PERIPLASMIC PROTEIN"/>
    <property type="match status" value="1"/>
</dbReference>
<keyword evidence="2 3" id="KW-0732">Signal</keyword>
<dbReference type="Gene3D" id="3.40.190.10">
    <property type="entry name" value="Periplasmic binding protein-like II"/>
    <property type="match status" value="2"/>
</dbReference>
<organism evidence="4 5">
    <name type="scientific">Marinobacter persicus</name>
    <dbReference type="NCBI Taxonomy" id="930118"/>
    <lineage>
        <taxon>Bacteria</taxon>
        <taxon>Pseudomonadati</taxon>
        <taxon>Pseudomonadota</taxon>
        <taxon>Gammaproteobacteria</taxon>
        <taxon>Pseudomonadales</taxon>
        <taxon>Marinobacteraceae</taxon>
        <taxon>Marinobacter</taxon>
    </lineage>
</organism>
<evidence type="ECO:0000256" key="2">
    <source>
        <dbReference type="ARBA" id="ARBA00022729"/>
    </source>
</evidence>
<dbReference type="AlphaFoldDB" id="A0A1I3WBC3"/>
<name>A0A1I3WBC3_9GAMM</name>
<evidence type="ECO:0000313" key="5">
    <source>
        <dbReference type="Proteomes" id="UP000199445"/>
    </source>
</evidence>
<dbReference type="Pfam" id="PF12974">
    <property type="entry name" value="Phosphonate-bd"/>
    <property type="match status" value="1"/>
</dbReference>
<dbReference type="SUPFAM" id="SSF53850">
    <property type="entry name" value="Periplasmic binding protein-like II"/>
    <property type="match status" value="1"/>
</dbReference>
<keyword evidence="5" id="KW-1185">Reference proteome</keyword>
<reference evidence="4 5" key="1">
    <citation type="submission" date="2016-10" db="EMBL/GenBank/DDBJ databases">
        <authorList>
            <person name="de Groot N.N."/>
        </authorList>
    </citation>
    <scope>NUCLEOTIDE SEQUENCE [LARGE SCALE GENOMIC DNA]</scope>
    <source>
        <strain evidence="4 5">IBRC-M 10445</strain>
    </source>
</reference>
<dbReference type="CDD" id="cd13572">
    <property type="entry name" value="PBP2_PnhD_2"/>
    <property type="match status" value="1"/>
</dbReference>
<dbReference type="PANTHER" id="PTHR35841">
    <property type="entry name" value="PHOSPHONATES-BINDING PERIPLASMIC PROTEIN"/>
    <property type="match status" value="1"/>
</dbReference>
<dbReference type="NCBIfam" id="TIGR04553">
    <property type="entry name" value="ABC_peri_selen"/>
    <property type="match status" value="1"/>
</dbReference>
<proteinExistence type="inferred from homology"/>
<comment type="similarity">
    <text evidence="1">Belongs to the phosphate/phosphite/phosphonate binding protein family.</text>
</comment>
<evidence type="ECO:0000256" key="1">
    <source>
        <dbReference type="ARBA" id="ARBA00007162"/>
    </source>
</evidence>
<dbReference type="OrthoDB" id="225238at2"/>
<dbReference type="RefSeq" id="WP_091705486.1">
    <property type="nucleotide sequence ID" value="NZ_BMYN01000005.1"/>
</dbReference>
<sequence length="291" mass="32243">MKLSRMMSVLAAATLSLAAAPTLADTFVFTAIPDQDETKLVERFSGVADYLSEELDVDVRYVPVKSYAAAVTAFRNNQVQLAWFGGLSGVQARRLVPGSEAIAQGEEDQAFRSYFIANTSAGIEPVDDFASLEDQLQDKTFTFGSKGSTSGRLMPEFYLRDTFGQSPDEMFSRVGFSGNHTRTLRLVEAGTYQVGALNFQVWEQELANGNVDTDAVEVIWETPTYPDYQWTIRGDVDERFGEGFQEKVTRALLDLDDPELLNNFPRSSFIPASNSDYQAIEDTAEKIGILD</sequence>
<dbReference type="EMBL" id="FOSC01000009">
    <property type="protein sequence ID" value="SFK03726.1"/>
    <property type="molecule type" value="Genomic_DNA"/>
</dbReference>
<dbReference type="GO" id="GO:0055085">
    <property type="term" value="P:transmembrane transport"/>
    <property type="evidence" value="ECO:0007669"/>
    <property type="project" value="InterPro"/>
</dbReference>
<dbReference type="Proteomes" id="UP000199445">
    <property type="component" value="Unassembled WGS sequence"/>
</dbReference>
<dbReference type="InterPro" id="IPR005770">
    <property type="entry name" value="PhnD"/>
</dbReference>
<accession>A0A1I3WBC3</accession>
<dbReference type="NCBIfam" id="TIGR01098">
    <property type="entry name" value="3A0109s03R"/>
    <property type="match status" value="1"/>
</dbReference>